<gene>
    <name evidence="2" type="ORF">PECUL_23A004603</name>
    <name evidence="3" type="ORF">PECUL_23A010546</name>
</gene>
<keyword evidence="1" id="KW-0175">Coiled coil</keyword>
<evidence type="ECO:0000313" key="4">
    <source>
        <dbReference type="Proteomes" id="UP001295444"/>
    </source>
</evidence>
<proteinExistence type="predicted"/>
<dbReference type="Proteomes" id="UP001295444">
    <property type="component" value="Chromosome 08"/>
</dbReference>
<organism evidence="3 4">
    <name type="scientific">Pelobates cultripes</name>
    <name type="common">Western spadefoot toad</name>
    <dbReference type="NCBI Taxonomy" id="61616"/>
    <lineage>
        <taxon>Eukaryota</taxon>
        <taxon>Metazoa</taxon>
        <taxon>Chordata</taxon>
        <taxon>Craniata</taxon>
        <taxon>Vertebrata</taxon>
        <taxon>Euteleostomi</taxon>
        <taxon>Amphibia</taxon>
        <taxon>Batrachia</taxon>
        <taxon>Anura</taxon>
        <taxon>Pelobatoidea</taxon>
        <taxon>Pelobatidae</taxon>
        <taxon>Pelobates</taxon>
    </lineage>
</organism>
<keyword evidence="4" id="KW-1185">Reference proteome</keyword>
<protein>
    <submittedName>
        <fullName evidence="3">Uncharacterized protein</fullName>
    </submittedName>
</protein>
<evidence type="ECO:0000313" key="3">
    <source>
        <dbReference type="EMBL" id="CAH2313274.1"/>
    </source>
</evidence>
<dbReference type="EMBL" id="OW240919">
    <property type="protein sequence ID" value="CAH2313274.1"/>
    <property type="molecule type" value="Genomic_DNA"/>
</dbReference>
<evidence type="ECO:0000313" key="2">
    <source>
        <dbReference type="EMBL" id="CAH2313271.1"/>
    </source>
</evidence>
<feature type="coiled-coil region" evidence="1">
    <location>
        <begin position="28"/>
        <end position="80"/>
    </location>
</feature>
<sequence>MIKKLLLYAGKSSNIDYRNTTVFLTEKVAQLTEQIRFKDREKENINMEMNKIKSPLLKELQMKGEELEILRMDLQMLETERVRLSLIEEKLLDVLQLLQQLQSLVGNL</sequence>
<dbReference type="AlphaFoldDB" id="A0AAD1SZB1"/>
<name>A0AAD1SZB1_PELCU</name>
<reference evidence="3" key="1">
    <citation type="submission" date="2022-03" db="EMBL/GenBank/DDBJ databases">
        <authorList>
            <person name="Alioto T."/>
            <person name="Alioto T."/>
            <person name="Gomez Garrido J."/>
        </authorList>
    </citation>
    <scope>NUCLEOTIDE SEQUENCE</scope>
</reference>
<dbReference type="InterPro" id="IPR031601">
    <property type="entry name" value="CCD48"/>
</dbReference>
<dbReference type="EMBL" id="OW240919">
    <property type="protein sequence ID" value="CAH2313271.1"/>
    <property type="molecule type" value="Genomic_DNA"/>
</dbReference>
<accession>A0AAD1SZB1</accession>
<evidence type="ECO:0000256" key="1">
    <source>
        <dbReference type="SAM" id="Coils"/>
    </source>
</evidence>
<dbReference type="Pfam" id="PF15799">
    <property type="entry name" value="CCD48"/>
    <property type="match status" value="1"/>
</dbReference>